<dbReference type="RefSeq" id="WP_109767057.1">
    <property type="nucleotide sequence ID" value="NZ_OZ252232.1"/>
</dbReference>
<name>A0A3A8AFV0_9HYPH</name>
<evidence type="ECO:0000256" key="1">
    <source>
        <dbReference type="SAM" id="Phobius"/>
    </source>
</evidence>
<dbReference type="InterPro" id="IPR025698">
    <property type="entry name" value="2TM_dom"/>
</dbReference>
<dbReference type="Proteomes" id="UP000246132">
    <property type="component" value="Unassembled WGS sequence"/>
</dbReference>
<organism evidence="3 4">
    <name type="scientific">Oceaniradius stylonematis</name>
    <dbReference type="NCBI Taxonomy" id="2184161"/>
    <lineage>
        <taxon>Bacteria</taxon>
        <taxon>Pseudomonadati</taxon>
        <taxon>Pseudomonadota</taxon>
        <taxon>Alphaproteobacteria</taxon>
        <taxon>Hyphomicrobiales</taxon>
        <taxon>Ahrensiaceae</taxon>
        <taxon>Oceaniradius</taxon>
    </lineage>
</organism>
<evidence type="ECO:0000313" key="4">
    <source>
        <dbReference type="Proteomes" id="UP000246132"/>
    </source>
</evidence>
<keyword evidence="4" id="KW-1185">Reference proteome</keyword>
<feature type="domain" description="2TM" evidence="2">
    <location>
        <begin position="8"/>
        <end position="69"/>
    </location>
</feature>
<evidence type="ECO:0000313" key="3">
    <source>
        <dbReference type="EMBL" id="RKF08258.1"/>
    </source>
</evidence>
<dbReference type="OrthoDB" id="3782725at2"/>
<dbReference type="AlphaFoldDB" id="A0A3A8AFV0"/>
<sequence>MTQTEEYQQARRRAEAKYGFFKHAGVYAAVMALLVVINMVTSPQAFWFIWPLIGWGLAVALHGVRVYLLADKNTVLDALTEQELRQSGAGRTSKDWGRDAAG</sequence>
<feature type="transmembrane region" description="Helical" evidence="1">
    <location>
        <begin position="20"/>
        <end position="41"/>
    </location>
</feature>
<evidence type="ECO:0000259" key="2">
    <source>
        <dbReference type="Pfam" id="PF13239"/>
    </source>
</evidence>
<keyword evidence="1" id="KW-0472">Membrane</keyword>
<comment type="caution">
    <text evidence="3">The sequence shown here is derived from an EMBL/GenBank/DDBJ whole genome shotgun (WGS) entry which is preliminary data.</text>
</comment>
<dbReference type="Pfam" id="PF13239">
    <property type="entry name" value="2TM"/>
    <property type="match status" value="1"/>
</dbReference>
<proteinExistence type="predicted"/>
<accession>A0A3A8AFV0</accession>
<reference evidence="3 4" key="1">
    <citation type="journal article" date="2018" name="Int. J. Syst. Bacteriol.">
        <title>Oceaniradius stylonemae gen. nov., sp. nov., isolated from a red alga, Stylonema cornu-cervi.</title>
        <authorList>
            <person name="Jeong S."/>
        </authorList>
    </citation>
    <scope>NUCLEOTIDE SEQUENCE [LARGE SCALE GENOMIC DNA]</scope>
    <source>
        <strain evidence="3 4">StC1</strain>
    </source>
</reference>
<dbReference type="EMBL" id="QFWV02000002">
    <property type="protein sequence ID" value="RKF08258.1"/>
    <property type="molecule type" value="Genomic_DNA"/>
</dbReference>
<protein>
    <recommendedName>
        <fullName evidence="2">2TM domain-containing protein</fullName>
    </recommendedName>
</protein>
<keyword evidence="1" id="KW-1133">Transmembrane helix</keyword>
<gene>
    <name evidence="3" type="ORF">DEM25_002915</name>
</gene>
<keyword evidence="1" id="KW-0812">Transmembrane</keyword>
<feature type="transmembrane region" description="Helical" evidence="1">
    <location>
        <begin position="47"/>
        <end position="68"/>
    </location>
</feature>